<keyword evidence="1" id="KW-0489">Methyltransferase</keyword>
<dbReference type="InterPro" id="IPR029063">
    <property type="entry name" value="SAM-dependent_MTases_sf"/>
</dbReference>
<dbReference type="Proteomes" id="UP000324133">
    <property type="component" value="Unassembled WGS sequence"/>
</dbReference>
<dbReference type="SUPFAM" id="SSF53335">
    <property type="entry name" value="S-adenosyl-L-methionine-dependent methyltransferases"/>
    <property type="match status" value="1"/>
</dbReference>
<comment type="caution">
    <text evidence="1">The sequence shown here is derived from an EMBL/GenBank/DDBJ whole genome shotgun (WGS) entry which is preliminary data.</text>
</comment>
<evidence type="ECO:0000313" key="2">
    <source>
        <dbReference type="Proteomes" id="UP000324133"/>
    </source>
</evidence>
<dbReference type="GO" id="GO:0032259">
    <property type="term" value="P:methylation"/>
    <property type="evidence" value="ECO:0007669"/>
    <property type="project" value="UniProtKB-KW"/>
</dbReference>
<keyword evidence="1" id="KW-0808">Transferase</keyword>
<dbReference type="RefSeq" id="WP_149090646.1">
    <property type="nucleotide sequence ID" value="NZ_VKKY01000002.1"/>
</dbReference>
<reference evidence="1 2" key="1">
    <citation type="submission" date="2019-07" db="EMBL/GenBank/DDBJ databases">
        <title>Rufibacter sp. nov., isolated from lake sediment.</title>
        <authorList>
            <person name="Qu J.-H."/>
        </authorList>
    </citation>
    <scope>NUCLEOTIDE SEQUENCE [LARGE SCALE GENOMIC DNA]</scope>
    <source>
        <strain evidence="1 2">NBS58-1</strain>
    </source>
</reference>
<dbReference type="Pfam" id="PF13489">
    <property type="entry name" value="Methyltransf_23"/>
    <property type="match status" value="1"/>
</dbReference>
<dbReference type="GO" id="GO:0008168">
    <property type="term" value="F:methyltransferase activity"/>
    <property type="evidence" value="ECO:0007669"/>
    <property type="project" value="UniProtKB-KW"/>
</dbReference>
<dbReference type="PANTHER" id="PTHR43861:SF6">
    <property type="entry name" value="METHYLTRANSFERASE TYPE 11"/>
    <property type="match status" value="1"/>
</dbReference>
<name>A0A5B6TMN8_9BACT</name>
<dbReference type="OrthoDB" id="3896938at2"/>
<keyword evidence="2" id="KW-1185">Reference proteome</keyword>
<dbReference type="PANTHER" id="PTHR43861">
    <property type="entry name" value="TRANS-ACONITATE 2-METHYLTRANSFERASE-RELATED"/>
    <property type="match status" value="1"/>
</dbReference>
<dbReference type="AlphaFoldDB" id="A0A5B6TMN8"/>
<dbReference type="CDD" id="cd02440">
    <property type="entry name" value="AdoMet_MTases"/>
    <property type="match status" value="1"/>
</dbReference>
<dbReference type="EMBL" id="VKKY01000002">
    <property type="protein sequence ID" value="KAA3437583.1"/>
    <property type="molecule type" value="Genomic_DNA"/>
</dbReference>
<evidence type="ECO:0000313" key="1">
    <source>
        <dbReference type="EMBL" id="KAA3437583.1"/>
    </source>
</evidence>
<proteinExistence type="predicted"/>
<sequence>MESTNLVNSISTNFKLSEAFVEEILAKNQFDQELYSLDYQGFFDTLNPLQRLYLGFSFSTYNRGEEVYNLISPYLGEYEAKRYLDVGCGYGGFLKVFNEHGFDCTGVEINNMLSHYSQLNITGLDNCRVINEDFFNITEAHEPFSVITCNDVIEHVEDPLQAINRMCDMLQPNGVLMMEIPNKDAINFVASDGHFHMFGLTPLNRFEAADYYRQVNNLDSAAKYFELMGEYYPLQYYVNIFKQNNMDVSFVDKHTIGSIDTLPDHLLQLTTSYNHWKKNELSKLTPMMATLVESKFSGYLAELMKDYDEYLNTRNYLEFYRKYFLSFWSIIAVKK</sequence>
<organism evidence="1 2">
    <name type="scientific">Rufibacter hautae</name>
    <dbReference type="NCBI Taxonomy" id="2595005"/>
    <lineage>
        <taxon>Bacteria</taxon>
        <taxon>Pseudomonadati</taxon>
        <taxon>Bacteroidota</taxon>
        <taxon>Cytophagia</taxon>
        <taxon>Cytophagales</taxon>
        <taxon>Hymenobacteraceae</taxon>
        <taxon>Rufibacter</taxon>
    </lineage>
</organism>
<accession>A0A5B6TMN8</accession>
<protein>
    <submittedName>
        <fullName evidence="1">Class I SAM-dependent methyltransferase</fullName>
    </submittedName>
</protein>
<dbReference type="Gene3D" id="3.40.50.150">
    <property type="entry name" value="Vaccinia Virus protein VP39"/>
    <property type="match status" value="1"/>
</dbReference>
<gene>
    <name evidence="1" type="ORF">FOA19_09720</name>
</gene>